<dbReference type="Pfam" id="PF04908">
    <property type="entry name" value="SH3BGR"/>
    <property type="match status" value="1"/>
</dbReference>
<dbReference type="SUPFAM" id="SSF52833">
    <property type="entry name" value="Thioredoxin-like"/>
    <property type="match status" value="1"/>
</dbReference>
<dbReference type="Proteomes" id="UP001488805">
    <property type="component" value="Unassembled WGS sequence"/>
</dbReference>
<accession>A0AAW1FA64</accession>
<name>A0AAW1FA64_ZOAVI</name>
<comment type="caution">
    <text evidence="2">The sequence shown here is derived from an EMBL/GenBank/DDBJ whole genome shotgun (WGS) entry which is preliminary data.</text>
</comment>
<dbReference type="Gene3D" id="3.40.30.10">
    <property type="entry name" value="Glutaredoxin"/>
    <property type="match status" value="1"/>
</dbReference>
<dbReference type="PANTHER" id="PTHR12232:SF15">
    <property type="entry name" value="SH3 DOMAIN-BINDING GLUTAMIC ACID-RICH PROTEIN HOMOLOG"/>
    <property type="match status" value="1"/>
</dbReference>
<keyword evidence="3" id="KW-1185">Reference proteome</keyword>
<dbReference type="PIRSF" id="PIRSF008142">
    <property type="entry name" value="SH3-bind_E-rich_L"/>
    <property type="match status" value="1"/>
</dbReference>
<protein>
    <recommendedName>
        <fullName evidence="4">SH3 domain-binding glutamic acid-rich-like protein 3</fullName>
    </recommendedName>
</protein>
<dbReference type="AlphaFoldDB" id="A0AAW1FA64"/>
<dbReference type="PANTHER" id="PTHR12232">
    <property type="entry name" value="SH3 DOMAIN-BINDING GLUTAMIC ACID-RICH-LIKE PROTEIN"/>
    <property type="match status" value="1"/>
</dbReference>
<dbReference type="GO" id="GO:0005737">
    <property type="term" value="C:cytoplasm"/>
    <property type="evidence" value="ECO:0007669"/>
    <property type="project" value="TreeGrafter"/>
</dbReference>
<proteinExistence type="inferred from homology"/>
<evidence type="ECO:0000256" key="1">
    <source>
        <dbReference type="ARBA" id="ARBA00007764"/>
    </source>
</evidence>
<organism evidence="2 3">
    <name type="scientific">Zoarces viviparus</name>
    <name type="common">Viviparous eelpout</name>
    <name type="synonym">Blennius viviparus</name>
    <dbReference type="NCBI Taxonomy" id="48416"/>
    <lineage>
        <taxon>Eukaryota</taxon>
        <taxon>Metazoa</taxon>
        <taxon>Chordata</taxon>
        <taxon>Craniata</taxon>
        <taxon>Vertebrata</taxon>
        <taxon>Euteleostomi</taxon>
        <taxon>Actinopterygii</taxon>
        <taxon>Neopterygii</taxon>
        <taxon>Teleostei</taxon>
        <taxon>Neoteleostei</taxon>
        <taxon>Acanthomorphata</taxon>
        <taxon>Eupercaria</taxon>
        <taxon>Perciformes</taxon>
        <taxon>Cottioidei</taxon>
        <taxon>Zoarcales</taxon>
        <taxon>Zoarcidae</taxon>
        <taxon>Zoarcinae</taxon>
        <taxon>Zoarces</taxon>
    </lineage>
</organism>
<dbReference type="InterPro" id="IPR006993">
    <property type="entry name" value="Glut_rich_SH3-bd"/>
</dbReference>
<dbReference type="PROSITE" id="PS51354">
    <property type="entry name" value="GLUTAREDOXIN_2"/>
    <property type="match status" value="1"/>
</dbReference>
<dbReference type="InterPro" id="IPR051033">
    <property type="entry name" value="SH3BGR"/>
</dbReference>
<evidence type="ECO:0000313" key="3">
    <source>
        <dbReference type="Proteomes" id="UP001488805"/>
    </source>
</evidence>
<dbReference type="InterPro" id="IPR036249">
    <property type="entry name" value="Thioredoxin-like_sf"/>
</dbReference>
<gene>
    <name evidence="2" type="ORF">VZT92_011054</name>
</gene>
<reference evidence="2 3" key="1">
    <citation type="journal article" date="2024" name="Genome Biol. Evol.">
        <title>Chromosome-level genome assembly of the viviparous eelpout Zoarces viviparus.</title>
        <authorList>
            <person name="Fuhrmann N."/>
            <person name="Brasseur M.V."/>
            <person name="Bakowski C.E."/>
            <person name="Podsiadlowski L."/>
            <person name="Prost S."/>
            <person name="Krehenwinkel H."/>
            <person name="Mayer C."/>
        </authorList>
    </citation>
    <scope>NUCLEOTIDE SEQUENCE [LARGE SCALE GENOMIC DNA]</scope>
    <source>
        <strain evidence="2">NO-MEL_2022_Ind0_liver</strain>
    </source>
</reference>
<evidence type="ECO:0000313" key="2">
    <source>
        <dbReference type="EMBL" id="KAK9531643.1"/>
    </source>
</evidence>
<evidence type="ECO:0008006" key="4">
    <source>
        <dbReference type="Google" id="ProtNLM"/>
    </source>
</evidence>
<dbReference type="EMBL" id="JBCEZU010000089">
    <property type="protein sequence ID" value="KAK9531643.1"/>
    <property type="molecule type" value="Genomic_DNA"/>
</dbReference>
<comment type="similarity">
    <text evidence="1">Belongs to the SH3BGR family.</text>
</comment>
<sequence>MSIKVYYTSVSCSKEMKKQQQQIFDVLSSKKIKYEPVDIAQDSTVKDLMRKLVGDETALPPQIFNGDNYCGDYKAYENAIEEEALERFLKI</sequence>